<dbReference type="AlphaFoldDB" id="A0A0E3BV50"/>
<reference evidence="2 3" key="1">
    <citation type="submission" date="2013-09" db="EMBL/GenBank/DDBJ databases">
        <title>High correlation between genotypes and phenotypes of environmental bacteria Comamonas testosteroni strains.</title>
        <authorList>
            <person name="Liu L."/>
            <person name="Zhu W."/>
            <person name="Xia X."/>
            <person name="Xu B."/>
            <person name="Luo M."/>
            <person name="Wang G."/>
        </authorList>
    </citation>
    <scope>NUCLEOTIDE SEQUENCE [LARGE SCALE GENOMIC DNA]</scope>
    <source>
        <strain evidence="2 3">JL14</strain>
    </source>
</reference>
<organism evidence="2 3">
    <name type="scientific">Comamonas thiooxydans</name>
    <dbReference type="NCBI Taxonomy" id="363952"/>
    <lineage>
        <taxon>Bacteria</taxon>
        <taxon>Pseudomonadati</taxon>
        <taxon>Pseudomonadota</taxon>
        <taxon>Betaproteobacteria</taxon>
        <taxon>Burkholderiales</taxon>
        <taxon>Comamonadaceae</taxon>
        <taxon>Comamonas</taxon>
    </lineage>
</organism>
<dbReference type="Proteomes" id="UP000029567">
    <property type="component" value="Unassembled WGS sequence"/>
</dbReference>
<keyword evidence="1" id="KW-1133">Transmembrane helix</keyword>
<dbReference type="EMBL" id="AWTN01000148">
    <property type="protein sequence ID" value="KGG83040.1"/>
    <property type="molecule type" value="Genomic_DNA"/>
</dbReference>
<feature type="transmembrane region" description="Helical" evidence="1">
    <location>
        <begin position="29"/>
        <end position="46"/>
    </location>
</feature>
<evidence type="ECO:0000256" key="1">
    <source>
        <dbReference type="SAM" id="Phobius"/>
    </source>
</evidence>
<evidence type="ECO:0000313" key="2">
    <source>
        <dbReference type="EMBL" id="KGG83040.1"/>
    </source>
</evidence>
<comment type="caution">
    <text evidence="2">The sequence shown here is derived from an EMBL/GenBank/DDBJ whole genome shotgun (WGS) entry which is preliminary data.</text>
</comment>
<evidence type="ECO:0000313" key="3">
    <source>
        <dbReference type="Proteomes" id="UP000029567"/>
    </source>
</evidence>
<keyword evidence="1" id="KW-0472">Membrane</keyword>
<gene>
    <name evidence="2" type="ORF">P245_25790</name>
</gene>
<protein>
    <submittedName>
        <fullName evidence="2">Uncharacterized protein</fullName>
    </submittedName>
</protein>
<accession>A0A0E3BV50</accession>
<proteinExistence type="predicted"/>
<keyword evidence="1" id="KW-0812">Transmembrane</keyword>
<name>A0A0E3BV50_9BURK</name>
<sequence>MPNDKRITLKMLGVTMEVINVTADQFLKILKWAGGFAVALVLVWRLPDIIGAFVR</sequence>